<protein>
    <submittedName>
        <fullName evidence="2">DUF3364 domain-containing protein</fullName>
    </submittedName>
</protein>
<feature type="domain" description="Nitrogenase molybdenum-iron protein beta chain N-terminal" evidence="1">
    <location>
        <begin position="6"/>
        <end position="54"/>
    </location>
</feature>
<sequence>MSERLNIVDHNQLFRQDKYVRQREEKRAFEAPCSPEEVTATLEYTKTKEYKDKNFARTAVVVNPAKACQPLGAVMAALGFEKRSRSFMAHRAVRLISAAILPATSKSLFLPSPPR</sequence>
<dbReference type="EMBL" id="CP097770">
    <property type="protein sequence ID" value="UZP76480.1"/>
    <property type="molecule type" value="Genomic_DNA"/>
</dbReference>
<dbReference type="AlphaFoldDB" id="A0AAE9THL5"/>
<dbReference type="SUPFAM" id="SSF53807">
    <property type="entry name" value="Helical backbone' metal receptor"/>
    <property type="match status" value="1"/>
</dbReference>
<evidence type="ECO:0000313" key="2">
    <source>
        <dbReference type="EMBL" id="UZP76480.1"/>
    </source>
</evidence>
<proteinExistence type="predicted"/>
<dbReference type="InterPro" id="IPR024564">
    <property type="entry name" value="Nase_Mo-Fe_CF_bsu_N"/>
</dbReference>
<gene>
    <name evidence="2" type="ORF">MF626_05675</name>
</gene>
<accession>A0AAE9THL5</accession>
<name>A0AAE9THL5_PAEPO</name>
<dbReference type="Pfam" id="PF11844">
    <property type="entry name" value="DUF3364"/>
    <property type="match status" value="1"/>
</dbReference>
<organism evidence="2">
    <name type="scientific">Paenibacillus polymyxa</name>
    <name type="common">Bacillus polymyxa</name>
    <dbReference type="NCBI Taxonomy" id="1406"/>
    <lineage>
        <taxon>Bacteria</taxon>
        <taxon>Bacillati</taxon>
        <taxon>Bacillota</taxon>
        <taxon>Bacilli</taxon>
        <taxon>Bacillales</taxon>
        <taxon>Paenibacillaceae</taxon>
        <taxon>Paenibacillus</taxon>
    </lineage>
</organism>
<evidence type="ECO:0000259" key="1">
    <source>
        <dbReference type="Pfam" id="PF11844"/>
    </source>
</evidence>
<reference evidence="2" key="1">
    <citation type="submission" date="2022-11" db="EMBL/GenBank/DDBJ databases">
        <authorList>
            <person name="Vasilchenko N.G."/>
            <person name="Prazdnova E.V."/>
            <person name="Gorovtsov A.V."/>
            <person name="Chistyakov V.A."/>
            <person name="Pak M.L."/>
        </authorList>
    </citation>
    <scope>NUCLEOTIDE SEQUENCE</scope>
    <source>
        <strain evidence="2">R 4.5</strain>
    </source>
</reference>